<dbReference type="GO" id="GO:0005179">
    <property type="term" value="F:hormone activity"/>
    <property type="evidence" value="ECO:0007669"/>
    <property type="project" value="UniProtKB-KW"/>
</dbReference>
<dbReference type="GO" id="GO:0005615">
    <property type="term" value="C:extracellular space"/>
    <property type="evidence" value="ECO:0007669"/>
    <property type="project" value="TreeGrafter"/>
</dbReference>
<dbReference type="PROSITE" id="PS00266">
    <property type="entry name" value="SOMATOTROPIN_1"/>
    <property type="match status" value="1"/>
</dbReference>
<sequence length="236" mass="27292">MRKMQKVKSPFIAWFAVIALMYLKYSVMADAAPICSYGQATCHVPSLADLFDRVIQQSSRMHGISTDLHSEFDHYLPSKNFIGKQRCHTYAILTPDDKEKAQRLGREQLTEVILRLLMAWGDPLSQLHWSMSQDQNQDFNQYRSNKALEISDIVRELKDGVIKVAERMKRLGLNGNFVSYISPENVDPFSAISFYKRGELNSVDHQDLLYCFRRDSHKVKTYLRILKCSTFPTLDC</sequence>
<dbReference type="InterPro" id="IPR018116">
    <property type="entry name" value="Somatotropin_CS"/>
</dbReference>
<evidence type="ECO:0000256" key="1">
    <source>
        <dbReference type="ARBA" id="ARBA00004613"/>
    </source>
</evidence>
<reference evidence="6" key="2">
    <citation type="submission" date="2025-08" db="UniProtKB">
        <authorList>
            <consortium name="Ensembl"/>
        </authorList>
    </citation>
    <scope>IDENTIFICATION</scope>
</reference>
<dbReference type="PRINTS" id="PR00836">
    <property type="entry name" value="SOMATOTROPIN"/>
</dbReference>
<dbReference type="PROSITE" id="PS00338">
    <property type="entry name" value="SOMATOTROPIN_2"/>
    <property type="match status" value="1"/>
</dbReference>
<dbReference type="Pfam" id="PF00103">
    <property type="entry name" value="Hormone_1"/>
    <property type="match status" value="1"/>
</dbReference>
<dbReference type="InterPro" id="IPR001400">
    <property type="entry name" value="Somatotropin/Prolactin"/>
</dbReference>
<dbReference type="Proteomes" id="UP000472271">
    <property type="component" value="Chromosome 6"/>
</dbReference>
<protein>
    <submittedName>
        <fullName evidence="6">Prolactin 2</fullName>
    </submittedName>
</protein>
<dbReference type="InParanoid" id="A0A672ZSD6"/>
<organism evidence="6 7">
    <name type="scientific">Sphaeramia orbicularis</name>
    <name type="common">orbiculate cardinalfish</name>
    <dbReference type="NCBI Taxonomy" id="375764"/>
    <lineage>
        <taxon>Eukaryota</taxon>
        <taxon>Metazoa</taxon>
        <taxon>Chordata</taxon>
        <taxon>Craniata</taxon>
        <taxon>Vertebrata</taxon>
        <taxon>Euteleostomi</taxon>
        <taxon>Actinopterygii</taxon>
        <taxon>Neopterygii</taxon>
        <taxon>Teleostei</taxon>
        <taxon>Neoteleostei</taxon>
        <taxon>Acanthomorphata</taxon>
        <taxon>Gobiaria</taxon>
        <taxon>Kurtiformes</taxon>
        <taxon>Apogonoidei</taxon>
        <taxon>Apogonidae</taxon>
        <taxon>Apogoninae</taxon>
        <taxon>Sphaeramia</taxon>
    </lineage>
</organism>
<evidence type="ECO:0000313" key="7">
    <source>
        <dbReference type="Proteomes" id="UP000472271"/>
    </source>
</evidence>
<dbReference type="GO" id="GO:0046427">
    <property type="term" value="P:positive regulation of receptor signaling pathway via JAK-STAT"/>
    <property type="evidence" value="ECO:0007669"/>
    <property type="project" value="TreeGrafter"/>
</dbReference>
<evidence type="ECO:0000256" key="3">
    <source>
        <dbReference type="ARBA" id="ARBA00022525"/>
    </source>
</evidence>
<evidence type="ECO:0000256" key="4">
    <source>
        <dbReference type="ARBA" id="ARBA00023157"/>
    </source>
</evidence>
<gene>
    <name evidence="6" type="primary">LOC115421175</name>
</gene>
<keyword evidence="7" id="KW-1185">Reference proteome</keyword>
<keyword evidence="4" id="KW-1015">Disulfide bond</keyword>
<dbReference type="GO" id="GO:0031667">
    <property type="term" value="P:response to nutrient levels"/>
    <property type="evidence" value="ECO:0007669"/>
    <property type="project" value="TreeGrafter"/>
</dbReference>
<reference evidence="6" key="3">
    <citation type="submission" date="2025-09" db="UniProtKB">
        <authorList>
            <consortium name="Ensembl"/>
        </authorList>
    </citation>
    <scope>IDENTIFICATION</scope>
</reference>
<dbReference type="AlphaFoldDB" id="A0A672ZSD6"/>
<reference evidence="6" key="1">
    <citation type="submission" date="2019-06" db="EMBL/GenBank/DDBJ databases">
        <authorList>
            <consortium name="Wellcome Sanger Institute Data Sharing"/>
        </authorList>
    </citation>
    <scope>NUCLEOTIDE SEQUENCE [LARGE SCALE GENOMIC DNA]</scope>
</reference>
<evidence type="ECO:0000313" key="6">
    <source>
        <dbReference type="Ensembl" id="ENSSORP00005019809.1"/>
    </source>
</evidence>
<dbReference type="PANTHER" id="PTHR11417:SF33">
    <property type="entry name" value="PROLACTIN LIKE"/>
    <property type="match status" value="1"/>
</dbReference>
<dbReference type="Gene3D" id="1.20.1250.10">
    <property type="match status" value="1"/>
</dbReference>
<comment type="subcellular location">
    <subcellularLocation>
        <location evidence="1 5">Secreted</location>
    </subcellularLocation>
</comment>
<keyword evidence="3" id="KW-0964">Secreted</keyword>
<proteinExistence type="inferred from homology"/>
<evidence type="ECO:0000256" key="2">
    <source>
        <dbReference type="ARBA" id="ARBA00008474"/>
    </source>
</evidence>
<dbReference type="PANTHER" id="PTHR11417">
    <property type="entry name" value="SOMATOTROPIN,PROLACTIN"/>
    <property type="match status" value="1"/>
</dbReference>
<dbReference type="SUPFAM" id="SSF47266">
    <property type="entry name" value="4-helical cytokines"/>
    <property type="match status" value="1"/>
</dbReference>
<comment type="similarity">
    <text evidence="2 5">Belongs to the somatotropin/prolactin family.</text>
</comment>
<keyword evidence="5" id="KW-0372">Hormone</keyword>
<dbReference type="Ensembl" id="ENSSORT00005020371.1">
    <property type="protein sequence ID" value="ENSSORP00005019809.1"/>
    <property type="gene ID" value="ENSSORG00005009684.1"/>
</dbReference>
<accession>A0A672ZSD6</accession>
<dbReference type="InterPro" id="IPR009079">
    <property type="entry name" value="4_helix_cytokine-like_core"/>
</dbReference>
<evidence type="ECO:0000256" key="5">
    <source>
        <dbReference type="RuleBase" id="RU003618"/>
    </source>
</evidence>
<name>A0A672ZSD6_9TELE</name>